<gene>
    <name evidence="1" type="ORF">MW290_25740</name>
</gene>
<evidence type="ECO:0000313" key="1">
    <source>
        <dbReference type="EMBL" id="URI08971.1"/>
    </source>
</evidence>
<keyword evidence="2" id="KW-1185">Reference proteome</keyword>
<dbReference type="EMBL" id="CP097636">
    <property type="protein sequence ID" value="URI08971.1"/>
    <property type="molecule type" value="Genomic_DNA"/>
</dbReference>
<name>A0ABY4S6C6_AQUTE</name>
<dbReference type="RefSeq" id="WP_250197189.1">
    <property type="nucleotide sequence ID" value="NZ_CP097636.1"/>
</dbReference>
<dbReference type="Proteomes" id="UP001056201">
    <property type="component" value="Chromosome 2"/>
</dbReference>
<proteinExistence type="predicted"/>
<protein>
    <submittedName>
        <fullName evidence="1">TIGR03790 family protein</fullName>
    </submittedName>
</protein>
<accession>A0ABY4S6C6</accession>
<sequence>MAVPRSQGRLMPADLGLVINTADPYSVAVGAYYIQRRGLQPQQVLRLELPLRASLTPEEFAQLRQRIEAHFGDATQALALAWTTPYAVQCQSITGVLALGFDPDFCRRSCDRSKPSPYFNSASGAPWRDHQLRPSMLLAARDVEQGKRLIDRGVSADGRLGRRWSGPANVVYLSTSDVNRNVRHRLFPPAGPVRPLGLDVQVLQADQPRDLQRLLLLQTGAAQLSGLDTLGWVDGALADHLTSFGGQLDRVGGQSTALEWLDSGATASYGTVSEPCNHLQKFPHPQLLLLHYAQGETAIEAYWKSVAWPLQGVFIGEPLASPFGPVLPAPAVSSPSGVVGGGVQPVVMRRQKP</sequence>
<dbReference type="InterPro" id="IPR022265">
    <property type="entry name" value="CHP03790"/>
</dbReference>
<organism evidence="1 2">
    <name type="scientific">Aquincola tertiaricarbonis</name>
    <dbReference type="NCBI Taxonomy" id="391953"/>
    <lineage>
        <taxon>Bacteria</taxon>
        <taxon>Pseudomonadati</taxon>
        <taxon>Pseudomonadota</taxon>
        <taxon>Betaproteobacteria</taxon>
        <taxon>Burkholderiales</taxon>
        <taxon>Sphaerotilaceae</taxon>
        <taxon>Aquincola</taxon>
    </lineage>
</organism>
<dbReference type="NCBIfam" id="TIGR03790">
    <property type="entry name" value="TIGR03790 family protein"/>
    <property type="match status" value="1"/>
</dbReference>
<reference evidence="1" key="1">
    <citation type="submission" date="2022-05" db="EMBL/GenBank/DDBJ databases">
        <title>An RpoN-dependent PEP-CTERM gene is involved in floc formation of an Aquincola tertiaricarbonis strain.</title>
        <authorList>
            <person name="Qiu D."/>
            <person name="Xia M."/>
        </authorList>
    </citation>
    <scope>NUCLEOTIDE SEQUENCE</scope>
    <source>
        <strain evidence="1">RN12</strain>
    </source>
</reference>
<evidence type="ECO:0000313" key="2">
    <source>
        <dbReference type="Proteomes" id="UP001056201"/>
    </source>
</evidence>